<dbReference type="GO" id="GO:0000974">
    <property type="term" value="C:Prp19 complex"/>
    <property type="evidence" value="ECO:0007669"/>
    <property type="project" value="TreeGrafter"/>
</dbReference>
<dbReference type="InterPro" id="IPR055430">
    <property type="entry name" value="HAT_Syf1_CNRKL1_C"/>
</dbReference>
<evidence type="ECO:0000256" key="3">
    <source>
        <dbReference type="ARBA" id="ARBA00022664"/>
    </source>
</evidence>
<evidence type="ECO:0000313" key="10">
    <source>
        <dbReference type="Proteomes" id="UP000678393"/>
    </source>
</evidence>
<dbReference type="InterPro" id="IPR003107">
    <property type="entry name" value="HAT"/>
</dbReference>
<evidence type="ECO:0000256" key="6">
    <source>
        <dbReference type="ARBA" id="ARBA00023242"/>
    </source>
</evidence>
<comment type="caution">
    <text evidence="9">The sequence shown here is derived from an EMBL/GenBank/DDBJ whole genome shotgun (WGS) entry which is preliminary data.</text>
</comment>
<dbReference type="GO" id="GO:0000349">
    <property type="term" value="P:generation of catalytic spliceosome for first transesterification step"/>
    <property type="evidence" value="ECO:0007669"/>
    <property type="project" value="TreeGrafter"/>
</dbReference>
<keyword evidence="10" id="KW-1185">Reference proteome</keyword>
<dbReference type="SUPFAM" id="SSF48452">
    <property type="entry name" value="TPR-like"/>
    <property type="match status" value="1"/>
</dbReference>
<sequence>LCPLTEIYLLYAKLEMEHGMARHAMAVYDRATRAVLPEQQYEMLNIYIKQAALVYGVTHTRSIYEKAIEILPNDQAREMCLRFADLEKKLGEIDRARAIYAHGSQISDPRVAPQFWESWKEFEINHGNEDTVREMLRIKRSVQATYNTQVNFMSAQMVAAQNKKNDIGSLEGDEMQQLEARARQLARESLQEKAQAEKKLLFVRGSNTEEELGDLTKTNNPEEINIDDEEDGSDDDEEVEEMEVQQQNIPSQVFGGLQHSHGAGADDDDDD</sequence>
<keyword evidence="6" id="KW-0539">Nucleus</keyword>
<dbReference type="PANTHER" id="PTHR11246:SF5">
    <property type="entry name" value="PRE-MRNA-SPLICING FACTOR SYF1"/>
    <property type="match status" value="1"/>
</dbReference>
<dbReference type="EMBL" id="CAJHNH020005112">
    <property type="protein sequence ID" value="CAG5132124.1"/>
    <property type="molecule type" value="Genomic_DNA"/>
</dbReference>
<accession>A0A8S3ZRK4</accession>
<evidence type="ECO:0000256" key="2">
    <source>
        <dbReference type="ARBA" id="ARBA00008644"/>
    </source>
</evidence>
<dbReference type="PANTHER" id="PTHR11246">
    <property type="entry name" value="PRE-MRNA SPLICING FACTOR"/>
    <property type="match status" value="1"/>
</dbReference>
<gene>
    <name evidence="9" type="ORF">CUNI_LOCUS17682</name>
</gene>
<dbReference type="GO" id="GO:0071007">
    <property type="term" value="C:U2-type catalytic step 2 spliceosome"/>
    <property type="evidence" value="ECO:0007669"/>
    <property type="project" value="TreeGrafter"/>
</dbReference>
<evidence type="ECO:0000313" key="9">
    <source>
        <dbReference type="EMBL" id="CAG5132124.1"/>
    </source>
</evidence>
<feature type="non-terminal residue" evidence="9">
    <location>
        <position position="271"/>
    </location>
</feature>
<dbReference type="SMART" id="SM00386">
    <property type="entry name" value="HAT"/>
    <property type="match status" value="2"/>
</dbReference>
<dbReference type="OrthoDB" id="10067343at2759"/>
<dbReference type="InterPro" id="IPR045075">
    <property type="entry name" value="Syf1-like"/>
</dbReference>
<keyword evidence="4" id="KW-0677">Repeat</keyword>
<feature type="compositionally biased region" description="Acidic residues" evidence="7">
    <location>
        <begin position="224"/>
        <end position="243"/>
    </location>
</feature>
<proteinExistence type="inferred from homology"/>
<name>A0A8S3ZRK4_9EUPU</name>
<evidence type="ECO:0000256" key="7">
    <source>
        <dbReference type="SAM" id="MobiDB-lite"/>
    </source>
</evidence>
<evidence type="ECO:0000256" key="5">
    <source>
        <dbReference type="ARBA" id="ARBA00023187"/>
    </source>
</evidence>
<organism evidence="9 10">
    <name type="scientific">Candidula unifasciata</name>
    <dbReference type="NCBI Taxonomy" id="100452"/>
    <lineage>
        <taxon>Eukaryota</taxon>
        <taxon>Metazoa</taxon>
        <taxon>Spiralia</taxon>
        <taxon>Lophotrochozoa</taxon>
        <taxon>Mollusca</taxon>
        <taxon>Gastropoda</taxon>
        <taxon>Heterobranchia</taxon>
        <taxon>Euthyneura</taxon>
        <taxon>Panpulmonata</taxon>
        <taxon>Eupulmonata</taxon>
        <taxon>Stylommatophora</taxon>
        <taxon>Helicina</taxon>
        <taxon>Helicoidea</taxon>
        <taxon>Geomitridae</taxon>
        <taxon>Candidula</taxon>
    </lineage>
</organism>
<keyword evidence="5" id="KW-0508">mRNA splicing</keyword>
<evidence type="ECO:0000259" key="8">
    <source>
        <dbReference type="Pfam" id="PF23231"/>
    </source>
</evidence>
<dbReference type="Gene3D" id="1.25.40.10">
    <property type="entry name" value="Tetratricopeptide repeat domain"/>
    <property type="match status" value="1"/>
</dbReference>
<dbReference type="FunFam" id="1.25.40.10:FF:001071">
    <property type="entry name" value="pre-mRNA-splicing factor SYF1-like"/>
    <property type="match status" value="1"/>
</dbReference>
<keyword evidence="3" id="KW-0507">mRNA processing</keyword>
<reference evidence="9" key="1">
    <citation type="submission" date="2021-04" db="EMBL/GenBank/DDBJ databases">
        <authorList>
            <consortium name="Molecular Ecology Group"/>
        </authorList>
    </citation>
    <scope>NUCLEOTIDE SEQUENCE</scope>
</reference>
<protein>
    <recommendedName>
        <fullName evidence="8">Pre-mRNA-splicing factor Syf1/CRNKL1-like C-terminal HAT-repeats domain-containing protein</fullName>
    </recommendedName>
</protein>
<comment type="subcellular location">
    <subcellularLocation>
        <location evidence="1">Nucleus</location>
    </subcellularLocation>
</comment>
<evidence type="ECO:0000256" key="1">
    <source>
        <dbReference type="ARBA" id="ARBA00004123"/>
    </source>
</evidence>
<dbReference type="InterPro" id="IPR011990">
    <property type="entry name" value="TPR-like_helical_dom_sf"/>
</dbReference>
<comment type="similarity">
    <text evidence="2">Belongs to the crooked-neck family.</text>
</comment>
<dbReference type="Pfam" id="PF23231">
    <property type="entry name" value="HAT_Syf1_CNRKL1_C"/>
    <property type="match status" value="1"/>
</dbReference>
<dbReference type="AlphaFoldDB" id="A0A8S3ZRK4"/>
<dbReference type="Proteomes" id="UP000678393">
    <property type="component" value="Unassembled WGS sequence"/>
</dbReference>
<feature type="region of interest" description="Disordered" evidence="7">
    <location>
        <begin position="210"/>
        <end position="271"/>
    </location>
</feature>
<evidence type="ECO:0000256" key="4">
    <source>
        <dbReference type="ARBA" id="ARBA00022737"/>
    </source>
</evidence>
<dbReference type="GO" id="GO:0071014">
    <property type="term" value="C:post-mRNA release spliceosomal complex"/>
    <property type="evidence" value="ECO:0007669"/>
    <property type="project" value="TreeGrafter"/>
</dbReference>
<feature type="domain" description="Pre-mRNA-splicing factor Syf1/CRNKL1-like C-terminal HAT-repeats" evidence="8">
    <location>
        <begin position="6"/>
        <end position="180"/>
    </location>
</feature>